<dbReference type="Proteomes" id="UP000314294">
    <property type="component" value="Unassembled WGS sequence"/>
</dbReference>
<name>A0A4Z2INT6_9TELE</name>
<dbReference type="EMBL" id="SRLO01000066">
    <property type="protein sequence ID" value="TNN79318.1"/>
    <property type="molecule type" value="Genomic_DNA"/>
</dbReference>
<evidence type="ECO:0000313" key="2">
    <source>
        <dbReference type="EMBL" id="TNN79318.1"/>
    </source>
</evidence>
<feature type="region of interest" description="Disordered" evidence="1">
    <location>
        <begin position="1"/>
        <end position="36"/>
    </location>
</feature>
<protein>
    <submittedName>
        <fullName evidence="2">Uncharacterized protein</fullName>
    </submittedName>
</protein>
<accession>A0A4Z2INT6</accession>
<evidence type="ECO:0000313" key="3">
    <source>
        <dbReference type="Proteomes" id="UP000314294"/>
    </source>
</evidence>
<evidence type="ECO:0000256" key="1">
    <source>
        <dbReference type="SAM" id="MobiDB-lite"/>
    </source>
</evidence>
<feature type="compositionally biased region" description="Basic and acidic residues" evidence="1">
    <location>
        <begin position="21"/>
        <end position="34"/>
    </location>
</feature>
<gene>
    <name evidence="2" type="ORF">EYF80_010563</name>
</gene>
<organism evidence="2 3">
    <name type="scientific">Liparis tanakae</name>
    <name type="common">Tanaka's snailfish</name>
    <dbReference type="NCBI Taxonomy" id="230148"/>
    <lineage>
        <taxon>Eukaryota</taxon>
        <taxon>Metazoa</taxon>
        <taxon>Chordata</taxon>
        <taxon>Craniata</taxon>
        <taxon>Vertebrata</taxon>
        <taxon>Euteleostomi</taxon>
        <taxon>Actinopterygii</taxon>
        <taxon>Neopterygii</taxon>
        <taxon>Teleostei</taxon>
        <taxon>Neoteleostei</taxon>
        <taxon>Acanthomorphata</taxon>
        <taxon>Eupercaria</taxon>
        <taxon>Perciformes</taxon>
        <taxon>Cottioidei</taxon>
        <taxon>Cottales</taxon>
        <taxon>Liparidae</taxon>
        <taxon>Liparis</taxon>
    </lineage>
</organism>
<sequence>MQRSVNRQLKTGPALKMALLPERERRSRNNREGRAGPTIAEVTECESEMRRAMCGILLRWRKNLGF</sequence>
<comment type="caution">
    <text evidence="2">The sequence shown here is derived from an EMBL/GenBank/DDBJ whole genome shotgun (WGS) entry which is preliminary data.</text>
</comment>
<proteinExistence type="predicted"/>
<keyword evidence="3" id="KW-1185">Reference proteome</keyword>
<reference evidence="2 3" key="1">
    <citation type="submission" date="2019-03" db="EMBL/GenBank/DDBJ databases">
        <title>First draft genome of Liparis tanakae, snailfish: a comprehensive survey of snailfish specific genes.</title>
        <authorList>
            <person name="Kim W."/>
            <person name="Song I."/>
            <person name="Jeong J.-H."/>
            <person name="Kim D."/>
            <person name="Kim S."/>
            <person name="Ryu S."/>
            <person name="Song J.Y."/>
            <person name="Lee S.K."/>
        </authorList>
    </citation>
    <scope>NUCLEOTIDE SEQUENCE [LARGE SCALE GENOMIC DNA]</scope>
    <source>
        <tissue evidence="2">Muscle</tissue>
    </source>
</reference>
<dbReference type="AlphaFoldDB" id="A0A4Z2INT6"/>